<dbReference type="Gene3D" id="2.70.40.10">
    <property type="match status" value="1"/>
</dbReference>
<comment type="similarity">
    <text evidence="3">Belongs to the dCTP deaminase family.</text>
</comment>
<dbReference type="EMBL" id="JAWDKA010000012">
    <property type="protein sequence ID" value="MDV0442569.1"/>
    <property type="molecule type" value="Genomic_DNA"/>
</dbReference>
<protein>
    <recommendedName>
        <fullName evidence="3">dCTP deaminase, dUMP-forming</fullName>
        <ecNumber evidence="3">3.5.4.30</ecNumber>
    </recommendedName>
    <alternativeName>
        <fullName evidence="3">Bifunctional dCTP deaminase:dUTPase</fullName>
    </alternativeName>
    <alternativeName>
        <fullName evidence="3">DCD-DUT</fullName>
    </alternativeName>
</protein>
<dbReference type="GO" id="GO:0008829">
    <property type="term" value="F:dCTP deaminase activity"/>
    <property type="evidence" value="ECO:0007669"/>
    <property type="project" value="InterPro"/>
</dbReference>
<feature type="binding site" evidence="3">
    <location>
        <position position="146"/>
    </location>
    <ligand>
        <name>dCTP</name>
        <dbReference type="ChEBI" id="CHEBI:61481"/>
    </ligand>
</feature>
<feature type="binding site" evidence="3">
    <location>
        <begin position="99"/>
        <end position="104"/>
    </location>
    <ligand>
        <name>dCTP</name>
        <dbReference type="ChEBI" id="CHEBI:61481"/>
    </ligand>
</feature>
<dbReference type="InterPro" id="IPR033704">
    <property type="entry name" value="dUTPase_trimeric"/>
</dbReference>
<dbReference type="NCBIfam" id="TIGR02274">
    <property type="entry name" value="dCTP_deam"/>
    <property type="match status" value="1"/>
</dbReference>
<reference evidence="4" key="1">
    <citation type="submission" date="2023-06" db="EMBL/GenBank/DDBJ databases">
        <title>Genome sequence of Methancorpusculaceae sp. Ag1.</title>
        <authorList>
            <person name="Protasov E."/>
            <person name="Platt K."/>
            <person name="Poehlein A."/>
            <person name="Daniel R."/>
            <person name="Brune A."/>
        </authorList>
    </citation>
    <scope>NUCLEOTIDE SEQUENCE</scope>
    <source>
        <strain evidence="4">Ag1</strain>
    </source>
</reference>
<evidence type="ECO:0000313" key="4">
    <source>
        <dbReference type="EMBL" id="MDV0442569.1"/>
    </source>
</evidence>
<dbReference type="GO" id="GO:0006226">
    <property type="term" value="P:dUMP biosynthetic process"/>
    <property type="evidence" value="ECO:0007669"/>
    <property type="project" value="UniProtKB-UniRule"/>
</dbReference>
<dbReference type="HAMAP" id="MF_00146">
    <property type="entry name" value="dCTP_deaminase"/>
    <property type="match status" value="1"/>
</dbReference>
<evidence type="ECO:0000256" key="1">
    <source>
        <dbReference type="ARBA" id="ARBA00022801"/>
    </source>
</evidence>
<dbReference type="SUPFAM" id="SSF51283">
    <property type="entry name" value="dUTPase-like"/>
    <property type="match status" value="1"/>
</dbReference>
<dbReference type="AlphaFoldDB" id="A0AAE4ME14"/>
<evidence type="ECO:0000313" key="5">
    <source>
        <dbReference type="Proteomes" id="UP001273136"/>
    </source>
</evidence>
<dbReference type="EC" id="3.5.4.30" evidence="3"/>
<dbReference type="GO" id="GO:0033973">
    <property type="term" value="F:dCTP deaminase (dUMP-forming) activity"/>
    <property type="evidence" value="ECO:0007669"/>
    <property type="project" value="UniProtKB-UniRule"/>
</dbReference>
<feature type="active site" description="Proton donor/acceptor" evidence="3">
    <location>
        <position position="127"/>
    </location>
</feature>
<evidence type="ECO:0000256" key="2">
    <source>
        <dbReference type="ARBA" id="ARBA00023080"/>
    </source>
</evidence>
<keyword evidence="1 3" id="KW-0378">Hydrolase</keyword>
<dbReference type="CDD" id="cd07557">
    <property type="entry name" value="trimeric_dUTPase"/>
    <property type="match status" value="1"/>
</dbReference>
<organism evidence="4 5">
    <name type="scientific">Methanorbis furvi</name>
    <dbReference type="NCBI Taxonomy" id="3028299"/>
    <lineage>
        <taxon>Archaea</taxon>
        <taxon>Methanobacteriati</taxon>
        <taxon>Methanobacteriota</taxon>
        <taxon>Stenosarchaea group</taxon>
        <taxon>Methanomicrobia</taxon>
        <taxon>Methanomicrobiales</taxon>
        <taxon>Methanocorpusculaceae</taxon>
        <taxon>Methanorbis</taxon>
    </lineage>
</organism>
<dbReference type="GO" id="GO:0015949">
    <property type="term" value="P:nucleobase-containing small molecule interconversion"/>
    <property type="evidence" value="ECO:0007669"/>
    <property type="project" value="TreeGrafter"/>
</dbReference>
<feature type="binding site" evidence="3">
    <location>
        <begin position="125"/>
        <end position="127"/>
    </location>
    <ligand>
        <name>dCTP</name>
        <dbReference type="ChEBI" id="CHEBI:61481"/>
    </ligand>
</feature>
<dbReference type="GO" id="GO:0006229">
    <property type="term" value="P:dUTP biosynthetic process"/>
    <property type="evidence" value="ECO:0007669"/>
    <property type="project" value="InterPro"/>
</dbReference>
<dbReference type="Pfam" id="PF22769">
    <property type="entry name" value="DCD"/>
    <property type="match status" value="1"/>
</dbReference>
<comment type="subunit">
    <text evidence="3">Homotrimer.</text>
</comment>
<feature type="binding site" evidence="3">
    <location>
        <position position="117"/>
    </location>
    <ligand>
        <name>dCTP</name>
        <dbReference type="ChEBI" id="CHEBI:61481"/>
    </ligand>
</feature>
<keyword evidence="2 3" id="KW-0546">Nucleotide metabolism</keyword>
<feature type="binding site" evidence="3">
    <location>
        <position position="159"/>
    </location>
    <ligand>
        <name>dCTP</name>
        <dbReference type="ChEBI" id="CHEBI:61481"/>
    </ligand>
</feature>
<dbReference type="PANTHER" id="PTHR42680">
    <property type="entry name" value="DCTP DEAMINASE"/>
    <property type="match status" value="1"/>
</dbReference>
<feature type="binding site" evidence="3">
    <location>
        <position position="170"/>
    </location>
    <ligand>
        <name>dCTP</name>
        <dbReference type="ChEBI" id="CHEBI:61481"/>
    </ligand>
</feature>
<accession>A0AAE4ME14</accession>
<proteinExistence type="inferred from homology"/>
<comment type="pathway">
    <text evidence="3">Pyrimidine metabolism; dUMP biosynthesis; dUMP from dCTP: step 1/1.</text>
</comment>
<dbReference type="InterPro" id="IPR011962">
    <property type="entry name" value="dCTP_deaminase"/>
</dbReference>
<sequence>MILVDWEIADHIKRGFIGVDPYDPALVQPNSLDIRLGNHFVWYEPCDDVIDPYKKETILSHTNERKGSYFDIMPGQFVLAETLETITLPDNVVSSIEGKSSVARLGIELHQTGGWIDAGFSGTITLEMCNVNSRPVRVYAGMPIGQLVFYVTKRCLCPYDKKPDAKYQNQKNATISRYDKNTLNNIE</sequence>
<gene>
    <name evidence="4" type="primary">dcd_2</name>
    <name evidence="3" type="synonym">dcd</name>
    <name evidence="4" type="ORF">McpAg1_18190</name>
</gene>
<feature type="binding site" evidence="3">
    <location>
        <position position="166"/>
    </location>
    <ligand>
        <name>dCTP</name>
        <dbReference type="ChEBI" id="CHEBI:61481"/>
    </ligand>
</feature>
<dbReference type="PANTHER" id="PTHR42680:SF3">
    <property type="entry name" value="DCTP DEAMINASE"/>
    <property type="match status" value="1"/>
</dbReference>
<evidence type="ECO:0000256" key="3">
    <source>
        <dbReference type="HAMAP-Rule" id="MF_00146"/>
    </source>
</evidence>
<keyword evidence="3" id="KW-0547">Nucleotide-binding</keyword>
<name>A0AAE4ME14_9EURY</name>
<keyword evidence="5" id="KW-1185">Reference proteome</keyword>
<comment type="caution">
    <text evidence="4">The sequence shown here is derived from an EMBL/GenBank/DDBJ whole genome shotgun (WGS) entry which is preliminary data.</text>
</comment>
<feature type="site" description="Important for bifunctional activity" evidence="3">
    <location>
        <begin position="114"/>
        <end position="115"/>
    </location>
</feature>
<dbReference type="InterPro" id="IPR036157">
    <property type="entry name" value="dUTPase-like_sf"/>
</dbReference>
<dbReference type="GO" id="GO:0000166">
    <property type="term" value="F:nucleotide binding"/>
    <property type="evidence" value="ECO:0007669"/>
    <property type="project" value="UniProtKB-KW"/>
</dbReference>
<dbReference type="RefSeq" id="WP_338094993.1">
    <property type="nucleotide sequence ID" value="NZ_JAWDKA010000012.1"/>
</dbReference>
<comment type="catalytic activity">
    <reaction evidence="3">
        <text>dCTP + 2 H2O = dUMP + NH4(+) + diphosphate</text>
        <dbReference type="Rhea" id="RHEA:19205"/>
        <dbReference type="ChEBI" id="CHEBI:15377"/>
        <dbReference type="ChEBI" id="CHEBI:28938"/>
        <dbReference type="ChEBI" id="CHEBI:33019"/>
        <dbReference type="ChEBI" id="CHEBI:61481"/>
        <dbReference type="ChEBI" id="CHEBI:246422"/>
        <dbReference type="EC" id="3.5.4.30"/>
    </reaction>
</comment>
<dbReference type="Proteomes" id="UP001273136">
    <property type="component" value="Unassembled WGS sequence"/>
</dbReference>
<comment type="function">
    <text evidence="3">Bifunctional enzyme that catalyzes both the deamination of dCTP to dUTP and the hydrolysis of dUTP to dUMP without releasing the toxic dUTP intermediate.</text>
</comment>